<dbReference type="InterPro" id="IPR001721">
    <property type="entry name" value="TD_ACT-like"/>
</dbReference>
<dbReference type="RefSeq" id="WP_182583839.1">
    <property type="nucleotide sequence ID" value="NZ_JABVCQ010000015.1"/>
</dbReference>
<dbReference type="Proteomes" id="UP000548632">
    <property type="component" value="Unassembled WGS sequence"/>
</dbReference>
<dbReference type="NCBIfam" id="NF006674">
    <property type="entry name" value="PRK09224.1"/>
    <property type="match status" value="1"/>
</dbReference>
<proteinExistence type="inferred from homology"/>
<dbReference type="SUPFAM" id="SSF55021">
    <property type="entry name" value="ACT-like"/>
    <property type="match status" value="2"/>
</dbReference>
<dbReference type="GO" id="GO:0003941">
    <property type="term" value="F:L-serine ammonia-lyase activity"/>
    <property type="evidence" value="ECO:0007669"/>
    <property type="project" value="TreeGrafter"/>
</dbReference>
<gene>
    <name evidence="13 15" type="primary">ilvA</name>
    <name evidence="15" type="ORF">HUK38_08200</name>
</gene>
<dbReference type="InterPro" id="IPR001926">
    <property type="entry name" value="TrpB-like_PALP"/>
</dbReference>
<dbReference type="GO" id="GO:0030170">
    <property type="term" value="F:pyridoxal phosphate binding"/>
    <property type="evidence" value="ECO:0007669"/>
    <property type="project" value="InterPro"/>
</dbReference>
<dbReference type="PANTHER" id="PTHR48078:SF11">
    <property type="entry name" value="THREONINE DEHYDRATASE, MITOCHONDRIAL"/>
    <property type="match status" value="1"/>
</dbReference>
<dbReference type="CDD" id="cd04906">
    <property type="entry name" value="ACT_ThrD-I_1"/>
    <property type="match status" value="1"/>
</dbReference>
<dbReference type="FunFam" id="3.40.50.1100:FF:000008">
    <property type="entry name" value="L-threonine dehydratase"/>
    <property type="match status" value="1"/>
</dbReference>
<comment type="function">
    <text evidence="12 13">Catalyzes the anaerobic formation of alpha-ketobutyrate and ammonia from threonine in a two-step reaction. The first step involved a dehydration of threonine and a production of enamine intermediates (aminocrotonate), which tautomerizes to its imine form (iminobutyrate). Both intermediates are unstable and short-lived. The second step is the nonenzymatic hydrolysis of the enamine/imine intermediates to form 2-ketobutyrate and free ammonia. In the low water environment of the cell, the second step is accelerated by RidA.</text>
</comment>
<keyword evidence="8" id="KW-0677">Repeat</keyword>
<dbReference type="Gene3D" id="3.40.1020.10">
    <property type="entry name" value="Biosynthetic Threonine Deaminase, Domain 3"/>
    <property type="match status" value="1"/>
</dbReference>
<evidence type="ECO:0000259" key="14">
    <source>
        <dbReference type="PROSITE" id="PS51672"/>
    </source>
</evidence>
<dbReference type="InterPro" id="IPR005787">
    <property type="entry name" value="Thr_deHydtase_biosynth"/>
</dbReference>
<comment type="cofactor">
    <cofactor evidence="2 13">
        <name>pyridoxal 5'-phosphate</name>
        <dbReference type="ChEBI" id="CHEBI:597326"/>
    </cofactor>
</comment>
<dbReference type="PROSITE" id="PS00165">
    <property type="entry name" value="DEHYDRATASE_SER_THR"/>
    <property type="match status" value="1"/>
</dbReference>
<dbReference type="NCBIfam" id="NF009130">
    <property type="entry name" value="PRK12483.1"/>
    <property type="match status" value="1"/>
</dbReference>
<dbReference type="GO" id="GO:0006567">
    <property type="term" value="P:L-threonine catabolic process"/>
    <property type="evidence" value="ECO:0007669"/>
    <property type="project" value="TreeGrafter"/>
</dbReference>
<evidence type="ECO:0000256" key="11">
    <source>
        <dbReference type="ARBA" id="ARBA00023304"/>
    </source>
</evidence>
<dbReference type="PANTHER" id="PTHR48078">
    <property type="entry name" value="THREONINE DEHYDRATASE, MITOCHONDRIAL-RELATED"/>
    <property type="match status" value="1"/>
</dbReference>
<sequence length="515" mass="56267">MPQSYLERILTARVYDVAHETPLTRAPLLSRRLGNHVWLKREDLQPVFSFKLRGAYNKLHQLDATARARGVIAASAGNHAQGVALGAARLKIEAMIVMPLTTPTIKVQAVRQYGAHTVLYGDSYDEAYAHARALANERGLTFIHPFDDLDVIAGQGTIGMELLRQHPEPPAAIFVPVGGGGLIAGIAAYVKSLRPQVQIIGVEPAEAPTLHAALAAGEPIELPEVGLFADGVAVRRIGIEPFRIARTCVDAVILVTADEICAAIKDIYDDTRGIAEPAGALAIAGLKRYVELNKISGQSLIAIESGANSNFDRLRHVAERAELGERREALLAVGIPERPGSFLTFCKALGKRQITEFNYRYSDVNTAHIFVGVELGGGIDGRHELIARLEKKGFPVLDMTDNETAKLHIRFMVGGHVAQIDNERLIRVEFPERPGALLRFLTQLDRQWNISLFHYRNHGAAYGRVLMGIQLAPEAMTDLTQLLNTLGYRYWDESNNPACRLFVGAHSSTPPATAG</sequence>
<evidence type="ECO:0000313" key="15">
    <source>
        <dbReference type="EMBL" id="MBB1126210.1"/>
    </source>
</evidence>
<evidence type="ECO:0000256" key="7">
    <source>
        <dbReference type="ARBA" id="ARBA00022624"/>
    </source>
</evidence>
<dbReference type="InterPro" id="IPR000634">
    <property type="entry name" value="Ser/Thr_deHydtase_PyrdxlP-BS"/>
</dbReference>
<evidence type="ECO:0000256" key="5">
    <source>
        <dbReference type="ARBA" id="ARBA00011881"/>
    </source>
</evidence>
<dbReference type="Gene3D" id="3.40.50.1100">
    <property type="match status" value="2"/>
</dbReference>
<feature type="domain" description="ACT-like" evidence="14">
    <location>
        <begin position="329"/>
        <end position="401"/>
    </location>
</feature>
<dbReference type="InterPro" id="IPR045865">
    <property type="entry name" value="ACT-like_dom_sf"/>
</dbReference>
<comment type="similarity">
    <text evidence="4 13">Belongs to the serine/threonine dehydratase family.</text>
</comment>
<keyword evidence="16" id="KW-1185">Reference proteome</keyword>
<evidence type="ECO:0000256" key="8">
    <source>
        <dbReference type="ARBA" id="ARBA00022737"/>
    </source>
</evidence>
<dbReference type="EC" id="4.3.1.19" evidence="13"/>
<dbReference type="Pfam" id="PF00585">
    <property type="entry name" value="Thr_dehydrat_C"/>
    <property type="match status" value="2"/>
</dbReference>
<evidence type="ECO:0000256" key="2">
    <source>
        <dbReference type="ARBA" id="ARBA00001933"/>
    </source>
</evidence>
<protein>
    <recommendedName>
        <fullName evidence="13">L-threonine dehydratase</fullName>
        <ecNumber evidence="13">4.3.1.19</ecNumber>
    </recommendedName>
    <alternativeName>
        <fullName evidence="13">Threonine deaminase</fullName>
    </alternativeName>
</protein>
<comment type="caution">
    <text evidence="15">The sequence shown here is derived from an EMBL/GenBank/DDBJ whole genome shotgun (WGS) entry which is preliminary data.</text>
</comment>
<dbReference type="CDD" id="cd01562">
    <property type="entry name" value="Thr-dehyd"/>
    <property type="match status" value="1"/>
</dbReference>
<organism evidence="15 16">
    <name type="scientific">Thiospirillum jenense</name>
    <dbReference type="NCBI Taxonomy" id="1653858"/>
    <lineage>
        <taxon>Bacteria</taxon>
        <taxon>Pseudomonadati</taxon>
        <taxon>Pseudomonadota</taxon>
        <taxon>Gammaproteobacteria</taxon>
        <taxon>Chromatiales</taxon>
        <taxon>Chromatiaceae</taxon>
        <taxon>Thiospirillum</taxon>
    </lineage>
</organism>
<evidence type="ECO:0000256" key="1">
    <source>
        <dbReference type="ARBA" id="ARBA00001274"/>
    </source>
</evidence>
<evidence type="ECO:0000256" key="13">
    <source>
        <dbReference type="RuleBase" id="RU362012"/>
    </source>
</evidence>
<accession>A0A839HDL1</accession>
<dbReference type="PROSITE" id="PS51672">
    <property type="entry name" value="ACT_LIKE"/>
    <property type="match status" value="2"/>
</dbReference>
<comment type="subunit">
    <text evidence="5 13">Homotetramer.</text>
</comment>
<dbReference type="SUPFAM" id="SSF53686">
    <property type="entry name" value="Tryptophan synthase beta subunit-like PLP-dependent enzymes"/>
    <property type="match status" value="1"/>
</dbReference>
<evidence type="ECO:0000256" key="9">
    <source>
        <dbReference type="ARBA" id="ARBA00022898"/>
    </source>
</evidence>
<dbReference type="UniPathway" id="UPA00047">
    <property type="reaction ID" value="UER00054"/>
</dbReference>
<reference evidence="15 16" key="1">
    <citation type="journal article" date="2020" name="Arch. Microbiol.">
        <title>The genome sequence of the giant phototrophic gammaproteobacterium Thiospirillum jenense gives insight into its physiological properties and phylogenetic relationships.</title>
        <authorList>
            <person name="Imhoff J.F."/>
            <person name="Meyer T.E."/>
            <person name="Kyndt J.A."/>
        </authorList>
    </citation>
    <scope>NUCLEOTIDE SEQUENCE [LARGE SCALE GENOMIC DNA]</scope>
    <source>
        <strain evidence="15 16">DSM 216</strain>
    </source>
</reference>
<dbReference type="FunFam" id="3.40.1020.10:FF:000001">
    <property type="entry name" value="L-threonine dehydratase"/>
    <property type="match status" value="1"/>
</dbReference>
<comment type="pathway">
    <text evidence="3 13">Amino-acid biosynthesis; L-isoleucine biosynthesis; 2-oxobutanoate from L-threonine: step 1/1.</text>
</comment>
<evidence type="ECO:0000256" key="6">
    <source>
        <dbReference type="ARBA" id="ARBA00022605"/>
    </source>
</evidence>
<keyword evidence="9 13" id="KW-0663">Pyridoxal phosphate</keyword>
<dbReference type="Pfam" id="PF00291">
    <property type="entry name" value="PALP"/>
    <property type="match status" value="1"/>
</dbReference>
<dbReference type="NCBIfam" id="TIGR01124">
    <property type="entry name" value="ilvA_2Cterm"/>
    <property type="match status" value="1"/>
</dbReference>
<evidence type="ECO:0000256" key="10">
    <source>
        <dbReference type="ARBA" id="ARBA00023239"/>
    </source>
</evidence>
<dbReference type="InterPro" id="IPR038110">
    <property type="entry name" value="TD_ACT-like_sf"/>
</dbReference>
<evidence type="ECO:0000256" key="3">
    <source>
        <dbReference type="ARBA" id="ARBA00004810"/>
    </source>
</evidence>
<keyword evidence="11 13" id="KW-0100">Branched-chain amino acid biosynthesis</keyword>
<dbReference type="InterPro" id="IPR036052">
    <property type="entry name" value="TrpB-like_PALP_sf"/>
</dbReference>
<dbReference type="GO" id="GO:0006565">
    <property type="term" value="P:L-serine catabolic process"/>
    <property type="evidence" value="ECO:0007669"/>
    <property type="project" value="TreeGrafter"/>
</dbReference>
<comment type="catalytic activity">
    <reaction evidence="1 13">
        <text>L-threonine = 2-oxobutanoate + NH4(+)</text>
        <dbReference type="Rhea" id="RHEA:22108"/>
        <dbReference type="ChEBI" id="CHEBI:16763"/>
        <dbReference type="ChEBI" id="CHEBI:28938"/>
        <dbReference type="ChEBI" id="CHEBI:57926"/>
        <dbReference type="EC" id="4.3.1.19"/>
    </reaction>
</comment>
<evidence type="ECO:0000313" key="16">
    <source>
        <dbReference type="Proteomes" id="UP000548632"/>
    </source>
</evidence>
<dbReference type="InterPro" id="IPR050147">
    <property type="entry name" value="Ser/Thr_Dehydratase"/>
</dbReference>
<name>A0A839HDL1_9GAMM</name>
<evidence type="ECO:0000256" key="12">
    <source>
        <dbReference type="ARBA" id="ARBA00025527"/>
    </source>
</evidence>
<dbReference type="GO" id="GO:0009097">
    <property type="term" value="P:isoleucine biosynthetic process"/>
    <property type="evidence" value="ECO:0007669"/>
    <property type="project" value="UniProtKB-UniRule"/>
</dbReference>
<keyword evidence="10 13" id="KW-0456">Lyase</keyword>
<feature type="domain" description="ACT-like" evidence="14">
    <location>
        <begin position="424"/>
        <end position="495"/>
    </location>
</feature>
<evidence type="ECO:0000256" key="4">
    <source>
        <dbReference type="ARBA" id="ARBA00010869"/>
    </source>
</evidence>
<dbReference type="FunFam" id="3.40.50.1100:FF:000005">
    <property type="entry name" value="Threonine dehydratase catabolic"/>
    <property type="match status" value="1"/>
</dbReference>
<keyword evidence="6 13" id="KW-0028">Amino-acid biosynthesis</keyword>
<dbReference type="GO" id="GO:0004794">
    <property type="term" value="F:threonine deaminase activity"/>
    <property type="evidence" value="ECO:0007669"/>
    <property type="project" value="UniProtKB-UniRule"/>
</dbReference>
<dbReference type="AlphaFoldDB" id="A0A839HDL1"/>
<dbReference type="EMBL" id="JABVCQ010000015">
    <property type="protein sequence ID" value="MBB1126210.1"/>
    <property type="molecule type" value="Genomic_DNA"/>
</dbReference>
<dbReference type="CDD" id="cd04907">
    <property type="entry name" value="ACT_ThrD-I_2"/>
    <property type="match status" value="1"/>
</dbReference>
<keyword evidence="7 13" id="KW-0412">Isoleucine biosynthesis</keyword>